<evidence type="ECO:0000313" key="2">
    <source>
        <dbReference type="EMBL" id="KAG0491766.1"/>
    </source>
</evidence>
<keyword evidence="3" id="KW-1185">Reference proteome</keyword>
<name>A0A835RGN3_VANPL</name>
<keyword evidence="1" id="KW-0812">Transmembrane</keyword>
<dbReference type="OrthoDB" id="10261079at2759"/>
<feature type="transmembrane region" description="Helical" evidence="1">
    <location>
        <begin position="12"/>
        <end position="30"/>
    </location>
</feature>
<dbReference type="EMBL" id="JADCNL010000002">
    <property type="protein sequence ID" value="KAG0491766.1"/>
    <property type="molecule type" value="Genomic_DNA"/>
</dbReference>
<protein>
    <recommendedName>
        <fullName evidence="4">Cytochrome P450</fullName>
    </recommendedName>
</protein>
<dbReference type="AlphaFoldDB" id="A0A835RGN3"/>
<sequence>MGAEMWVWPWRWMLSLAAAALCLVAGVKLFNTLWWKPRRVEEHFAKQGIRGPPYRFFIGNLREMVGLMLEASAKPMSSQSCHNILPRVLLLPSLEEDLWLLWTHSNGF</sequence>
<proteinExistence type="predicted"/>
<comment type="caution">
    <text evidence="2">The sequence shown here is derived from an EMBL/GenBank/DDBJ whole genome shotgun (WGS) entry which is preliminary data.</text>
</comment>
<evidence type="ECO:0000256" key="1">
    <source>
        <dbReference type="SAM" id="Phobius"/>
    </source>
</evidence>
<dbReference type="Proteomes" id="UP000636800">
    <property type="component" value="Chromosome 2"/>
</dbReference>
<organism evidence="2 3">
    <name type="scientific">Vanilla planifolia</name>
    <name type="common">Vanilla</name>
    <dbReference type="NCBI Taxonomy" id="51239"/>
    <lineage>
        <taxon>Eukaryota</taxon>
        <taxon>Viridiplantae</taxon>
        <taxon>Streptophyta</taxon>
        <taxon>Embryophyta</taxon>
        <taxon>Tracheophyta</taxon>
        <taxon>Spermatophyta</taxon>
        <taxon>Magnoliopsida</taxon>
        <taxon>Liliopsida</taxon>
        <taxon>Asparagales</taxon>
        <taxon>Orchidaceae</taxon>
        <taxon>Vanilloideae</taxon>
        <taxon>Vanilleae</taxon>
        <taxon>Vanilla</taxon>
    </lineage>
</organism>
<evidence type="ECO:0008006" key="4">
    <source>
        <dbReference type="Google" id="ProtNLM"/>
    </source>
</evidence>
<reference evidence="2 3" key="1">
    <citation type="journal article" date="2020" name="Nat. Food">
        <title>A phased Vanilla planifolia genome enables genetic improvement of flavour and production.</title>
        <authorList>
            <person name="Hasing T."/>
            <person name="Tang H."/>
            <person name="Brym M."/>
            <person name="Khazi F."/>
            <person name="Huang T."/>
            <person name="Chambers A.H."/>
        </authorList>
    </citation>
    <scope>NUCLEOTIDE SEQUENCE [LARGE SCALE GENOMIC DNA]</scope>
    <source>
        <tissue evidence="2">Leaf</tissue>
    </source>
</reference>
<accession>A0A835RGN3</accession>
<evidence type="ECO:0000313" key="3">
    <source>
        <dbReference type="Proteomes" id="UP000636800"/>
    </source>
</evidence>
<keyword evidence="1" id="KW-1133">Transmembrane helix</keyword>
<keyword evidence="1" id="KW-0472">Membrane</keyword>
<gene>
    <name evidence="2" type="ORF">HPP92_005164</name>
</gene>